<feature type="non-terminal residue" evidence="1">
    <location>
        <position position="1"/>
    </location>
</feature>
<comment type="caution">
    <text evidence="1">The sequence shown here is derived from an EMBL/GenBank/DDBJ whole genome shotgun (WGS) entry which is preliminary data.</text>
</comment>
<dbReference type="Gene3D" id="2.60.120.10">
    <property type="entry name" value="Jelly Rolls"/>
    <property type="match status" value="1"/>
</dbReference>
<keyword evidence="2" id="KW-1185">Reference proteome</keyword>
<dbReference type="InterPro" id="IPR014710">
    <property type="entry name" value="RmlC-like_jellyroll"/>
</dbReference>
<evidence type="ECO:0000313" key="1">
    <source>
        <dbReference type="EMBL" id="PNH01622.1"/>
    </source>
</evidence>
<dbReference type="Proteomes" id="UP000236333">
    <property type="component" value="Unassembled WGS sequence"/>
</dbReference>
<evidence type="ECO:0008006" key="3">
    <source>
        <dbReference type="Google" id="ProtNLM"/>
    </source>
</evidence>
<gene>
    <name evidence="1" type="ORF">TSOC_012477</name>
</gene>
<dbReference type="InterPro" id="IPR018490">
    <property type="entry name" value="cNMP-bd_dom_sf"/>
</dbReference>
<dbReference type="EMBL" id="PGGS01000837">
    <property type="protein sequence ID" value="PNH01622.1"/>
    <property type="molecule type" value="Genomic_DNA"/>
</dbReference>
<proteinExistence type="predicted"/>
<accession>A0A2J7ZMX5</accession>
<dbReference type="SUPFAM" id="SSF51206">
    <property type="entry name" value="cAMP-binding domain-like"/>
    <property type="match status" value="1"/>
</dbReference>
<reference evidence="1 2" key="1">
    <citation type="journal article" date="2017" name="Mol. Biol. Evol.">
        <title>The 4-celled Tetrabaena socialis nuclear genome reveals the essential components for genetic control of cell number at the origin of multicellularity in the volvocine lineage.</title>
        <authorList>
            <person name="Featherston J."/>
            <person name="Arakaki Y."/>
            <person name="Hanschen E.R."/>
            <person name="Ferris P.J."/>
            <person name="Michod R.E."/>
            <person name="Olson B.J.S.C."/>
            <person name="Nozaki H."/>
            <person name="Durand P.M."/>
        </authorList>
    </citation>
    <scope>NUCLEOTIDE SEQUENCE [LARGE SCALE GENOMIC DNA]</scope>
    <source>
        <strain evidence="1 2">NIES-571</strain>
    </source>
</reference>
<evidence type="ECO:0000313" key="2">
    <source>
        <dbReference type="Proteomes" id="UP000236333"/>
    </source>
</evidence>
<organism evidence="1 2">
    <name type="scientific">Tetrabaena socialis</name>
    <dbReference type="NCBI Taxonomy" id="47790"/>
    <lineage>
        <taxon>Eukaryota</taxon>
        <taxon>Viridiplantae</taxon>
        <taxon>Chlorophyta</taxon>
        <taxon>core chlorophytes</taxon>
        <taxon>Chlorophyceae</taxon>
        <taxon>CS clade</taxon>
        <taxon>Chlamydomonadales</taxon>
        <taxon>Tetrabaenaceae</taxon>
        <taxon>Tetrabaena</taxon>
    </lineage>
</organism>
<protein>
    <recommendedName>
        <fullName evidence="3">Cyclic nucleotide-binding domain-containing protein</fullName>
    </recommendedName>
</protein>
<dbReference type="AlphaFoldDB" id="A0A2J7ZMX5"/>
<name>A0A2J7ZMX5_9CHLO</name>
<sequence length="78" mass="7971">EHGPGVVVGALEFFLDRPAPATVRCSSAAAQLLAVSHAAIGQLMAHNPRALAALQVLLMRSACMDLASAQEAANHAAL</sequence>
<dbReference type="OrthoDB" id="10545267at2759"/>